<feature type="domain" description="Carbohydrate kinase FGGY N-terminal" evidence="5">
    <location>
        <begin position="16"/>
        <end position="240"/>
    </location>
</feature>
<dbReference type="Proteomes" id="UP001332931">
    <property type="component" value="Unassembled WGS sequence"/>
</dbReference>
<dbReference type="GO" id="GO:0016301">
    <property type="term" value="F:kinase activity"/>
    <property type="evidence" value="ECO:0007669"/>
    <property type="project" value="UniProtKB-KW"/>
</dbReference>
<dbReference type="Pfam" id="PF02782">
    <property type="entry name" value="FGGY_C"/>
    <property type="match status" value="1"/>
</dbReference>
<evidence type="ECO:0000256" key="3">
    <source>
        <dbReference type="ARBA" id="ARBA00022679"/>
    </source>
</evidence>
<evidence type="ECO:0000256" key="1">
    <source>
        <dbReference type="ARBA" id="ARBA00009156"/>
    </source>
</evidence>
<comment type="caution">
    <text evidence="7">The sequence shown here is derived from an EMBL/GenBank/DDBJ whole genome shotgun (WGS) entry which is preliminary data.</text>
</comment>
<dbReference type="InterPro" id="IPR043129">
    <property type="entry name" value="ATPase_NBD"/>
</dbReference>
<evidence type="ECO:0000256" key="2">
    <source>
        <dbReference type="ARBA" id="ARBA00022629"/>
    </source>
</evidence>
<evidence type="ECO:0000259" key="5">
    <source>
        <dbReference type="Pfam" id="PF00370"/>
    </source>
</evidence>
<dbReference type="InterPro" id="IPR050406">
    <property type="entry name" value="FGGY_Carb_Kinase"/>
</dbReference>
<evidence type="ECO:0000313" key="7">
    <source>
        <dbReference type="EMBL" id="MEE6146955.1"/>
    </source>
</evidence>
<proteinExistence type="inferred from homology"/>
<keyword evidence="2" id="KW-0119">Carbohydrate metabolism</keyword>
<keyword evidence="2" id="KW-0859">Xylose metabolism</keyword>
<evidence type="ECO:0000256" key="4">
    <source>
        <dbReference type="ARBA" id="ARBA00022777"/>
    </source>
</evidence>
<dbReference type="PANTHER" id="PTHR43095:SF5">
    <property type="entry name" value="XYLULOSE KINASE"/>
    <property type="match status" value="1"/>
</dbReference>
<accession>A0ABU7R8P2</accession>
<dbReference type="SUPFAM" id="SSF53067">
    <property type="entry name" value="Actin-like ATPase domain"/>
    <property type="match status" value="2"/>
</dbReference>
<dbReference type="CDD" id="cd07809">
    <property type="entry name" value="ASKHA_NBD_FGGY_BaXK-like"/>
    <property type="match status" value="1"/>
</dbReference>
<keyword evidence="4 7" id="KW-0418">Kinase</keyword>
<feature type="domain" description="Carbohydrate kinase FGGY C-terminal" evidence="6">
    <location>
        <begin position="277"/>
        <end position="473"/>
    </location>
</feature>
<dbReference type="InterPro" id="IPR018484">
    <property type="entry name" value="FGGY_N"/>
</dbReference>
<keyword evidence="8" id="KW-1185">Reference proteome</keyword>
<dbReference type="Gene3D" id="3.30.420.40">
    <property type="match status" value="2"/>
</dbReference>
<sequence length="538" mass="57203">MEKEVGAATIRDGEAVLGIEYGSTRIKAVLIDRAHRVLAIGTHDWENSLENGYWTYPQSELDAGIAAAYASLKEDCRARYGVAPRRLAALGVSAMMHGYLAFDADGRLLVPFRTWRNTTTGRAARALSEAFSFHVPERWSVSHVYQAILDHEEHVPNIAHLTTLAGYAHYRLTGEWALSVGDASGMFPIDSARLAYDERMLETFAGLAEREGVAWSLPDLLPRVLPAGEVAGRLTEEGARFLDPTGELEAGCPVCPPEGDAGTGMIATNSVAPRTGNVSAGTSVFSMVVLERPLADATRPEVDLVTTPAGDPVAMVHCNNCTSDLNDLISVLREYGRLMGASDDDVYRRLFELALEGDADAGGLVSVPFVSGETVMGVDTGVPLQLRAPGTHPTLANLMRSALMSCFAALACGNEALAEEGVGIDRLYAHGGVFKTPVVAQRLLAAALRAPVTVMDTASEGGAWGQAVAAAFMLREDRGEDLARYLDREVFGQVGSSTIAPDEADVAGFATYLDRFRRAMAAELAAEGGLGTASGVEA</sequence>
<dbReference type="PANTHER" id="PTHR43095">
    <property type="entry name" value="SUGAR KINASE"/>
    <property type="match status" value="1"/>
</dbReference>
<name>A0ABU7R8P2_9ACTN</name>
<evidence type="ECO:0000259" key="6">
    <source>
        <dbReference type="Pfam" id="PF02782"/>
    </source>
</evidence>
<dbReference type="RefSeq" id="WP_330957721.1">
    <property type="nucleotide sequence ID" value="NZ_JAZGJQ010000002.1"/>
</dbReference>
<comment type="similarity">
    <text evidence="1">Belongs to the FGGY kinase family.</text>
</comment>
<dbReference type="Pfam" id="PF00370">
    <property type="entry name" value="FGGY_N"/>
    <property type="match status" value="1"/>
</dbReference>
<dbReference type="InterPro" id="IPR018485">
    <property type="entry name" value="FGGY_C"/>
</dbReference>
<gene>
    <name evidence="7" type="ORF">VXJ25_02930</name>
</gene>
<organism evidence="7 8">
    <name type="scientific">Olsenella absiana</name>
    <dbReference type="NCBI Taxonomy" id="3115222"/>
    <lineage>
        <taxon>Bacteria</taxon>
        <taxon>Bacillati</taxon>
        <taxon>Actinomycetota</taxon>
        <taxon>Coriobacteriia</taxon>
        <taxon>Coriobacteriales</taxon>
        <taxon>Atopobiaceae</taxon>
        <taxon>Olsenella</taxon>
    </lineage>
</organism>
<reference evidence="7 8" key="1">
    <citation type="submission" date="2024-01" db="EMBL/GenBank/DDBJ databases">
        <title>Description of Olsenella sp. nov., isolated from pig feces.</title>
        <authorList>
            <person name="Chang Y.-H."/>
        </authorList>
    </citation>
    <scope>NUCLEOTIDE SEQUENCE [LARGE SCALE GENOMIC DNA]</scope>
    <source>
        <strain evidence="7 8">YH-ols2223</strain>
    </source>
</reference>
<keyword evidence="3" id="KW-0808">Transferase</keyword>
<protein>
    <submittedName>
        <fullName evidence="7">FGGY-family carbohydrate kinase</fullName>
    </submittedName>
</protein>
<evidence type="ECO:0000313" key="8">
    <source>
        <dbReference type="Proteomes" id="UP001332931"/>
    </source>
</evidence>
<dbReference type="EMBL" id="JAZGJQ010000002">
    <property type="protein sequence ID" value="MEE6146955.1"/>
    <property type="molecule type" value="Genomic_DNA"/>
</dbReference>